<dbReference type="InterPro" id="IPR016156">
    <property type="entry name" value="FAD/NAD-linked_Rdtase_dimer_sf"/>
</dbReference>
<evidence type="ECO:0000313" key="11">
    <source>
        <dbReference type="Proteomes" id="UP000674938"/>
    </source>
</evidence>
<name>A0A940STD0_9ENTE</name>
<dbReference type="Gene3D" id="3.50.50.60">
    <property type="entry name" value="FAD/NAD(P)-binding domain"/>
    <property type="match status" value="2"/>
</dbReference>
<dbReference type="InterPro" id="IPR036188">
    <property type="entry name" value="FAD/NAD-bd_sf"/>
</dbReference>
<comment type="similarity">
    <text evidence="2">Belongs to the class-III pyridine nucleotide-disulfide oxidoreductase family.</text>
</comment>
<evidence type="ECO:0000256" key="1">
    <source>
        <dbReference type="ARBA" id="ARBA00001974"/>
    </source>
</evidence>
<dbReference type="NCBIfam" id="NF007123">
    <property type="entry name" value="PRK09564.1"/>
    <property type="match status" value="1"/>
</dbReference>
<dbReference type="Proteomes" id="UP000674938">
    <property type="component" value="Unassembled WGS sequence"/>
</dbReference>
<comment type="cofactor">
    <cofactor evidence="1">
        <name>FAD</name>
        <dbReference type="ChEBI" id="CHEBI:57692"/>
    </cofactor>
</comment>
<evidence type="ECO:0000256" key="3">
    <source>
        <dbReference type="ARBA" id="ARBA00022630"/>
    </source>
</evidence>
<dbReference type="PANTHER" id="PTHR43429">
    <property type="entry name" value="PYRIDINE NUCLEOTIDE-DISULFIDE OXIDOREDUCTASE DOMAIN-CONTAINING"/>
    <property type="match status" value="1"/>
</dbReference>
<dbReference type="Pfam" id="PF07992">
    <property type="entry name" value="Pyr_redox_2"/>
    <property type="match status" value="1"/>
</dbReference>
<dbReference type="SUPFAM" id="SSF55424">
    <property type="entry name" value="FAD/NAD-linked reductases, dimerisation (C-terminal) domain"/>
    <property type="match status" value="1"/>
</dbReference>
<dbReference type="Pfam" id="PF02852">
    <property type="entry name" value="Pyr_redox_dim"/>
    <property type="match status" value="1"/>
</dbReference>
<dbReference type="EMBL" id="JAEEGA010000001">
    <property type="protein sequence ID" value="MBP1039539.1"/>
    <property type="molecule type" value="Genomic_DNA"/>
</dbReference>
<dbReference type="InterPro" id="IPR004099">
    <property type="entry name" value="Pyr_nucl-diS_OxRdtase_dimer"/>
</dbReference>
<keyword evidence="7" id="KW-0676">Redox-active center</keyword>
<evidence type="ECO:0000313" key="10">
    <source>
        <dbReference type="EMBL" id="MBP1039539.1"/>
    </source>
</evidence>
<dbReference type="EC" id="1.8.1.14" evidence="10"/>
<dbReference type="PRINTS" id="PR00411">
    <property type="entry name" value="PNDRDTASEI"/>
</dbReference>
<feature type="domain" description="FAD/NAD(P)-binding" evidence="9">
    <location>
        <begin position="1"/>
        <end position="287"/>
    </location>
</feature>
<gene>
    <name evidence="10" type="ORF">I6N95_00825</name>
</gene>
<evidence type="ECO:0000259" key="8">
    <source>
        <dbReference type="Pfam" id="PF02852"/>
    </source>
</evidence>
<dbReference type="GO" id="GO:0050451">
    <property type="term" value="F:CoA-disulfide reductase (NADPH) activity"/>
    <property type="evidence" value="ECO:0007669"/>
    <property type="project" value="UniProtKB-EC"/>
</dbReference>
<evidence type="ECO:0000256" key="6">
    <source>
        <dbReference type="ARBA" id="ARBA00023097"/>
    </source>
</evidence>
<evidence type="ECO:0000256" key="7">
    <source>
        <dbReference type="ARBA" id="ARBA00023284"/>
    </source>
</evidence>
<evidence type="ECO:0000256" key="4">
    <source>
        <dbReference type="ARBA" id="ARBA00022827"/>
    </source>
</evidence>
<accession>A0A940STD0</accession>
<keyword evidence="3" id="KW-0285">Flavoprotein</keyword>
<dbReference type="PANTHER" id="PTHR43429:SF1">
    <property type="entry name" value="NAD(P)H SULFUR OXIDOREDUCTASE (COA-DEPENDENT)"/>
    <property type="match status" value="1"/>
</dbReference>
<comment type="caution">
    <text evidence="10">The sequence shown here is derived from an EMBL/GenBank/DDBJ whole genome shotgun (WGS) entry which is preliminary data.</text>
</comment>
<sequence>MKIVIIGGVAAGMSAASKIKRTDPQAEVIVYEAGKHLSYGACGLPYYVSGVNNDLSKLIARTEAEFNQLGIKTCLQHKVLKVIPKNKQIFIHDNRNNHLFVENYDKLFIATGAVASVPAIEGREAEGVFLLKTLSDGLLLKEKVEQTDCQNVVIVGGGYIGIEVAESLKEIGKKVTVVEFSQDILAPFDEEISQVARQELTDLGVSLKLNEKVRQIVKDSNHHAKEVVTDKSSYPCDLVVLATGIKPATNFLKDSGIQLSSNGAIVVDREMRTNIADIYAAGDCAQVYHLGKEENDFIPLGTTANKCGRIAGDNLLGAHHKFVGTLGSAAIKIGKLELGRTGLSESEAQALSYDYKTVTVTTQDHPVYYPDPTDIKLKLIYDKRTLRILGAQGVGEKGVVLRIDMFAIAIHNKMSTAELGMVDLAYAPPFAGVWDAVHIASNAAK</sequence>
<evidence type="ECO:0000256" key="2">
    <source>
        <dbReference type="ARBA" id="ARBA00009130"/>
    </source>
</evidence>
<dbReference type="AlphaFoldDB" id="A0A940STD0"/>
<dbReference type="SUPFAM" id="SSF51905">
    <property type="entry name" value="FAD/NAD(P)-binding domain"/>
    <property type="match status" value="1"/>
</dbReference>
<keyword evidence="11" id="KW-1185">Reference proteome</keyword>
<organism evidence="10 11">
    <name type="scientific">Vagococcus allomyrinae</name>
    <dbReference type="NCBI Taxonomy" id="2794353"/>
    <lineage>
        <taxon>Bacteria</taxon>
        <taxon>Bacillati</taxon>
        <taxon>Bacillota</taxon>
        <taxon>Bacilli</taxon>
        <taxon>Lactobacillales</taxon>
        <taxon>Enterococcaceae</taxon>
        <taxon>Vagococcus</taxon>
    </lineage>
</organism>
<feature type="domain" description="Pyridine nucleotide-disulphide oxidoreductase dimerisation" evidence="8">
    <location>
        <begin position="331"/>
        <end position="433"/>
    </location>
</feature>
<reference evidence="10" key="1">
    <citation type="submission" date="2020-12" db="EMBL/GenBank/DDBJ databases">
        <title>Vagococcus allomyrinae sp. nov. and Enterococcus lavae sp. nov., isolated from the larvae of Allomyrina dichotoma.</title>
        <authorList>
            <person name="Lee S.D."/>
        </authorList>
    </citation>
    <scope>NUCLEOTIDE SEQUENCE</scope>
    <source>
        <strain evidence="10">BWB3-3</strain>
    </source>
</reference>
<keyword evidence="5 10" id="KW-0560">Oxidoreductase</keyword>
<keyword evidence="4" id="KW-0274">FAD</keyword>
<dbReference type="RefSeq" id="WP_209524442.1">
    <property type="nucleotide sequence ID" value="NZ_JAEEGA010000001.1"/>
</dbReference>
<evidence type="ECO:0000256" key="5">
    <source>
        <dbReference type="ARBA" id="ARBA00023002"/>
    </source>
</evidence>
<evidence type="ECO:0000259" key="9">
    <source>
        <dbReference type="Pfam" id="PF07992"/>
    </source>
</evidence>
<dbReference type="PRINTS" id="PR00368">
    <property type="entry name" value="FADPNR"/>
</dbReference>
<dbReference type="InterPro" id="IPR050260">
    <property type="entry name" value="FAD-bd_OxRdtase"/>
</dbReference>
<protein>
    <submittedName>
        <fullName evidence="10">CoA-disulfide reductase</fullName>
        <ecNumber evidence="10">1.8.1.14</ecNumber>
    </submittedName>
</protein>
<dbReference type="InterPro" id="IPR023753">
    <property type="entry name" value="FAD/NAD-binding_dom"/>
</dbReference>
<keyword evidence="6" id="KW-0558">Oxidation</keyword>
<proteinExistence type="inferred from homology"/>